<dbReference type="GO" id="GO:0005730">
    <property type="term" value="C:nucleolus"/>
    <property type="evidence" value="ECO:0007669"/>
    <property type="project" value="TreeGrafter"/>
</dbReference>
<feature type="region of interest" description="Disordered" evidence="2">
    <location>
        <begin position="484"/>
        <end position="538"/>
    </location>
</feature>
<dbReference type="PANTHER" id="PTHR14490">
    <property type="entry name" value="ZINC FINGER, ZZ TYPE"/>
    <property type="match status" value="1"/>
</dbReference>
<feature type="region of interest" description="Disordered" evidence="2">
    <location>
        <begin position="251"/>
        <end position="292"/>
    </location>
</feature>
<evidence type="ECO:0000313" key="4">
    <source>
        <dbReference type="EMBL" id="CDF87703.1"/>
    </source>
</evidence>
<feature type="compositionally biased region" description="Basic and acidic residues" evidence="2">
    <location>
        <begin position="141"/>
        <end position="152"/>
    </location>
</feature>
<feature type="compositionally biased region" description="Basic and acidic residues" evidence="2">
    <location>
        <begin position="184"/>
        <end position="194"/>
    </location>
</feature>
<accession>A0A8J2X5E4</accession>
<dbReference type="OrthoDB" id="10252032at2759"/>
<organism evidence="4 5">
    <name type="scientific">Zygosaccharomyces bailii (strain CLIB 213 / ATCC 58445 / CBS 680 / BCRC 21525 / NBRC 1098 / NCYC 1416 / NRRL Y-2227)</name>
    <dbReference type="NCBI Taxonomy" id="1333698"/>
    <lineage>
        <taxon>Eukaryota</taxon>
        <taxon>Fungi</taxon>
        <taxon>Dikarya</taxon>
        <taxon>Ascomycota</taxon>
        <taxon>Saccharomycotina</taxon>
        <taxon>Saccharomycetes</taxon>
        <taxon>Saccharomycetales</taxon>
        <taxon>Saccharomycetaceae</taxon>
        <taxon>Zygosaccharomyces</taxon>
    </lineage>
</organism>
<feature type="compositionally biased region" description="Acidic residues" evidence="2">
    <location>
        <begin position="29"/>
        <end position="58"/>
    </location>
</feature>
<dbReference type="GO" id="GO:0030686">
    <property type="term" value="C:90S preribosome"/>
    <property type="evidence" value="ECO:0007669"/>
    <property type="project" value="TreeGrafter"/>
</dbReference>
<dbReference type="GO" id="GO:0000447">
    <property type="term" value="P:endonucleolytic cleavage in ITS1 to separate SSU-rRNA from 5.8S rRNA and LSU-rRNA from tricistronic rRNA transcript (SSU-rRNA, 5.8S rRNA, LSU-rRNA)"/>
    <property type="evidence" value="ECO:0007669"/>
    <property type="project" value="TreeGrafter"/>
</dbReference>
<evidence type="ECO:0000256" key="1">
    <source>
        <dbReference type="ARBA" id="ARBA00007473"/>
    </source>
</evidence>
<dbReference type="InterPro" id="IPR024626">
    <property type="entry name" value="Kri1-like_C"/>
</dbReference>
<gene>
    <name evidence="4" type="ORF">BN860_12530g</name>
</gene>
<dbReference type="EMBL" id="HG316454">
    <property type="protein sequence ID" value="CDF87703.1"/>
    <property type="molecule type" value="Genomic_DNA"/>
</dbReference>
<keyword evidence="5" id="KW-1185">Reference proteome</keyword>
<dbReference type="Pfam" id="PF05178">
    <property type="entry name" value="Kri1"/>
    <property type="match status" value="1"/>
</dbReference>
<feature type="compositionally biased region" description="Basic and acidic residues" evidence="2">
    <location>
        <begin position="83"/>
        <end position="105"/>
    </location>
</feature>
<dbReference type="Pfam" id="PF12936">
    <property type="entry name" value="Kri1_C"/>
    <property type="match status" value="1"/>
</dbReference>
<dbReference type="PANTHER" id="PTHR14490:SF5">
    <property type="entry name" value="PROTEIN KRI1 HOMOLOG"/>
    <property type="match status" value="1"/>
</dbReference>
<feature type="region of interest" description="Disordered" evidence="2">
    <location>
        <begin position="117"/>
        <end position="194"/>
    </location>
</feature>
<feature type="compositionally biased region" description="Basic and acidic residues" evidence="2">
    <location>
        <begin position="504"/>
        <end position="516"/>
    </location>
</feature>
<name>A0A8J2X5E4_ZYGB2</name>
<reference evidence="5" key="1">
    <citation type="journal article" date="2013" name="Genome Announc.">
        <title>Genome sequence of the food spoilage yeast Zygosaccharomyces bailii CLIB 213(T).</title>
        <authorList>
            <person name="Galeote V."/>
            <person name="Bigey F."/>
            <person name="Devillers H."/>
            <person name="Neuveglise C."/>
            <person name="Dequin S."/>
        </authorList>
    </citation>
    <scope>NUCLEOTIDE SEQUENCE [LARGE SCALE GENOMIC DNA]</scope>
    <source>
        <strain evidence="5">CLIB 213 / ATCC 58445 / CBS 680 / CCRC 21525 / NBRC 1098 / NCYC 1416 / NRRL Y-2227</strain>
    </source>
</reference>
<feature type="compositionally biased region" description="Acidic residues" evidence="2">
    <location>
        <begin position="153"/>
        <end position="169"/>
    </location>
</feature>
<feature type="region of interest" description="Disordered" evidence="2">
    <location>
        <begin position="70"/>
        <end position="105"/>
    </location>
</feature>
<feature type="compositionally biased region" description="Basic residues" evidence="2">
    <location>
        <begin position="392"/>
        <end position="408"/>
    </location>
</feature>
<feature type="compositionally biased region" description="Basic and acidic residues" evidence="2">
    <location>
        <begin position="10"/>
        <end position="28"/>
    </location>
</feature>
<evidence type="ECO:0000259" key="3">
    <source>
        <dbReference type="Pfam" id="PF12936"/>
    </source>
</evidence>
<evidence type="ECO:0000256" key="2">
    <source>
        <dbReference type="SAM" id="MobiDB-lite"/>
    </source>
</evidence>
<proteinExistence type="inferred from homology"/>
<evidence type="ECO:0000313" key="5">
    <source>
        <dbReference type="Proteomes" id="UP000019375"/>
    </source>
</evidence>
<feature type="region of interest" description="Disordered" evidence="2">
    <location>
        <begin position="370"/>
        <end position="408"/>
    </location>
</feature>
<sequence>MPRKKSAAKKAREAEKSEKSKDIKHEPTTDEVSEEEEDKSESSSEEEDEYGELITEDVEDGINKVLSALRNNDTAQLLNPEVKFFEEPGRAAERGNGEERQKPVYLKDYHRMNILSGKALEEEDEDEKTVDGKQSYVSQQNEEKSQLLKEINDAFDGDQENRSDDEEDDLLVKKERQGPVPELKLPDPDKNGEEFLKAFDENQAWIPRKGDKIGDGEIDEDEIEFENAVESFENAYNFRFEDPNSADIVSYARNQATLRRSDTSSRRRKRDETRLQKEAEKKEKEKGIHKRKTEKVQKLTDVLEQLQKEYGREIDAKMVEKITNTLMNSDFKDDQWDKVISELFDAEFYATDGKPSWDDDDEIMAEFHKEKEQYSNSEGEIENELEEETSGKKARKEKQKEKRSKRHLHEAVENAVEKNKLALIDEVEGERKPRARTREEQNVKFRYREVSPESFGLTARDIFAADDVQLNKYIGLKKFAPYRPKELRMKDKRKASKPKRLREWRKETFNNEEGPKAESLLEEEHGSSHKKKKIHKHK</sequence>
<protein>
    <submittedName>
        <fullName evidence="4">BN860_12530g1_1</fullName>
    </submittedName>
</protein>
<dbReference type="AlphaFoldDB" id="A0A8J2X5E4"/>
<feature type="compositionally biased region" description="Acidic residues" evidence="2">
    <location>
        <begin position="379"/>
        <end position="388"/>
    </location>
</feature>
<comment type="similarity">
    <text evidence="1">Belongs to the KRI1 family.</text>
</comment>
<dbReference type="InterPro" id="IPR018034">
    <property type="entry name" value="Kri1"/>
</dbReference>
<dbReference type="Proteomes" id="UP000019375">
    <property type="component" value="Unassembled WGS sequence"/>
</dbReference>
<feature type="domain" description="Kri1-like C-terminal" evidence="3">
    <location>
        <begin position="411"/>
        <end position="508"/>
    </location>
</feature>
<feature type="compositionally biased region" description="Basic residues" evidence="2">
    <location>
        <begin position="490"/>
        <end position="503"/>
    </location>
</feature>
<feature type="region of interest" description="Disordered" evidence="2">
    <location>
        <begin position="1"/>
        <end position="58"/>
    </location>
</feature>
<feature type="compositionally biased region" description="Basic residues" evidence="2">
    <location>
        <begin position="528"/>
        <end position="538"/>
    </location>
</feature>
<feature type="compositionally biased region" description="Basic and acidic residues" evidence="2">
    <location>
        <begin position="259"/>
        <end position="286"/>
    </location>
</feature>